<feature type="transmembrane region" description="Helical" evidence="1">
    <location>
        <begin position="12"/>
        <end position="32"/>
    </location>
</feature>
<dbReference type="KEGG" id="stq:Spith_0462"/>
<dbReference type="STRING" id="869211.Spith_0462"/>
<sequence>MRHVLDQRFDVGLVVLFFLSTLALIGSGYVFLGGRLEDRDAVGVRLVLGGEGLQVEEMGLPVSAGSVYRVSGEGEGVWAVALPVVWREAGLVVVLYDGTGAVVDVRFPYGLEAGGDDPYDTDRLRRLLLDRSARRLWHEVKGVDPLLLRKVEEAVRLGRSLLEEGGLL</sequence>
<dbReference type="Proteomes" id="UP000007254">
    <property type="component" value="Chromosome"/>
</dbReference>
<evidence type="ECO:0000256" key="1">
    <source>
        <dbReference type="SAM" id="Phobius"/>
    </source>
</evidence>
<keyword evidence="1" id="KW-0812">Transmembrane</keyword>
<evidence type="ECO:0000313" key="3">
    <source>
        <dbReference type="Proteomes" id="UP000007254"/>
    </source>
</evidence>
<organism evidence="2 3">
    <name type="scientific">Winmispira thermophila (strain ATCC 700085 / DSM 6578 / Z-1203)</name>
    <name type="common">Spirochaeta thermophila</name>
    <dbReference type="NCBI Taxonomy" id="869211"/>
    <lineage>
        <taxon>Bacteria</taxon>
        <taxon>Pseudomonadati</taxon>
        <taxon>Spirochaetota</taxon>
        <taxon>Spirochaetia</taxon>
        <taxon>Winmispirales</taxon>
        <taxon>Winmispiraceae</taxon>
        <taxon>Winmispira</taxon>
    </lineage>
</organism>
<gene>
    <name evidence="2" type="ordered locus">Spith_0462</name>
</gene>
<dbReference type="EMBL" id="CP002903">
    <property type="protein sequence ID" value="AEJ60744.1"/>
    <property type="molecule type" value="Genomic_DNA"/>
</dbReference>
<dbReference type="AlphaFoldDB" id="G0GF45"/>
<dbReference type="HOGENOM" id="CLU_1585449_0_0_12"/>
<evidence type="ECO:0000313" key="2">
    <source>
        <dbReference type="EMBL" id="AEJ60744.1"/>
    </source>
</evidence>
<keyword evidence="3" id="KW-1185">Reference proteome</keyword>
<reference evidence="2 3" key="1">
    <citation type="submission" date="2011-06" db="EMBL/GenBank/DDBJ databases">
        <title>The complete genome of Spirochaeta thermophila DSM 6578.</title>
        <authorList>
            <consortium name="US DOE Joint Genome Institute (JGI-PGF)"/>
            <person name="Lucas S."/>
            <person name="Lapidus A."/>
            <person name="Bruce D."/>
            <person name="Goodwin L."/>
            <person name="Pitluck S."/>
            <person name="Peters L."/>
            <person name="Kyrpides N."/>
            <person name="Mavromatis K."/>
            <person name="Ivanova N."/>
            <person name="Mikailova N."/>
            <person name="Pagani I."/>
            <person name="Chertkov O."/>
            <person name="Detter J.C."/>
            <person name="Tapia R."/>
            <person name="Han C."/>
            <person name="Land M."/>
            <person name="Hauser L."/>
            <person name="Markowitz V."/>
            <person name="Cheng J.-F."/>
            <person name="Hugenholtz P."/>
            <person name="Woyke T."/>
            <person name="Wu D."/>
            <person name="Spring S."/>
            <person name="Merkhoffer B."/>
            <person name="Schneider S."/>
            <person name="Klenk H.-P."/>
            <person name="Eisen J.A."/>
        </authorList>
    </citation>
    <scope>NUCLEOTIDE SEQUENCE [LARGE SCALE GENOMIC DNA]</scope>
    <source>
        <strain evidence="3">ATCC 700085 / DSM 6578 / Z-1203</strain>
    </source>
</reference>
<keyword evidence="1" id="KW-0472">Membrane</keyword>
<dbReference type="RefSeq" id="WP_014624142.1">
    <property type="nucleotide sequence ID" value="NC_017583.1"/>
</dbReference>
<name>G0GF45_WINT7</name>
<accession>G0GF45</accession>
<proteinExistence type="predicted"/>
<keyword evidence="1" id="KW-1133">Transmembrane helix</keyword>
<protein>
    <submittedName>
        <fullName evidence="2">Uncharacterized protein</fullName>
    </submittedName>
</protein>